<dbReference type="PROSITE" id="PS51257">
    <property type="entry name" value="PROKAR_LIPOPROTEIN"/>
    <property type="match status" value="1"/>
</dbReference>
<proteinExistence type="predicted"/>
<name>A0A2A9CQD9_9ACTN</name>
<reference evidence="2 3" key="1">
    <citation type="submission" date="2017-10" db="EMBL/GenBank/DDBJ databases">
        <title>Sequencing the genomes of 1000 actinobacteria strains.</title>
        <authorList>
            <person name="Klenk H.-P."/>
        </authorList>
    </citation>
    <scope>NUCLEOTIDE SEQUENCE [LARGE SCALE GENOMIC DNA]</scope>
    <source>
        <strain evidence="2 3">DSM 15597</strain>
    </source>
</reference>
<feature type="signal peptide" evidence="1">
    <location>
        <begin position="1"/>
        <end position="24"/>
    </location>
</feature>
<keyword evidence="3" id="KW-1185">Reference proteome</keyword>
<organism evidence="2 3">
    <name type="scientific">Propionicimonas paludicola</name>
    <dbReference type="NCBI Taxonomy" id="185243"/>
    <lineage>
        <taxon>Bacteria</taxon>
        <taxon>Bacillati</taxon>
        <taxon>Actinomycetota</taxon>
        <taxon>Actinomycetes</taxon>
        <taxon>Propionibacteriales</taxon>
        <taxon>Nocardioidaceae</taxon>
        <taxon>Propionicimonas</taxon>
    </lineage>
</organism>
<sequence>MGAAKALLTRVGSFLALSCLVVVAGCSASVQPPTTPGNPSPSGAADPQIVQDARTAGADASQIAILKKGDVSYADYESAVNLALTCMRKAGIDVLPPQRTDRTGLPQLNYGWSSQVTGMTEEQATALGDDCLKRYSQFVEMQYQTQPSSIEAMEKYFVKFRPAVVACIRKNGGTVKDEPTREEAIQASNPVEDRSGVDCFEKAGVSKS</sequence>
<dbReference type="EMBL" id="PDJC01000001">
    <property type="protein sequence ID" value="PFG16687.1"/>
    <property type="molecule type" value="Genomic_DNA"/>
</dbReference>
<protein>
    <recommendedName>
        <fullName evidence="4">Lipoprotein</fullName>
    </recommendedName>
</protein>
<feature type="chain" id="PRO_5039476721" description="Lipoprotein" evidence="1">
    <location>
        <begin position="25"/>
        <end position="208"/>
    </location>
</feature>
<evidence type="ECO:0000313" key="2">
    <source>
        <dbReference type="EMBL" id="PFG16687.1"/>
    </source>
</evidence>
<comment type="caution">
    <text evidence="2">The sequence shown here is derived from an EMBL/GenBank/DDBJ whole genome shotgun (WGS) entry which is preliminary data.</text>
</comment>
<gene>
    <name evidence="2" type="ORF">ATK74_1238</name>
</gene>
<evidence type="ECO:0000256" key="1">
    <source>
        <dbReference type="SAM" id="SignalP"/>
    </source>
</evidence>
<keyword evidence="1" id="KW-0732">Signal</keyword>
<evidence type="ECO:0000313" key="3">
    <source>
        <dbReference type="Proteomes" id="UP000226079"/>
    </source>
</evidence>
<dbReference type="AlphaFoldDB" id="A0A2A9CQD9"/>
<dbReference type="Proteomes" id="UP000226079">
    <property type="component" value="Unassembled WGS sequence"/>
</dbReference>
<evidence type="ECO:0008006" key="4">
    <source>
        <dbReference type="Google" id="ProtNLM"/>
    </source>
</evidence>
<dbReference type="RefSeq" id="WP_098460200.1">
    <property type="nucleotide sequence ID" value="NZ_PDJC01000001.1"/>
</dbReference>
<dbReference type="OrthoDB" id="5149497at2"/>
<accession>A0A2A9CQD9</accession>